<dbReference type="AlphaFoldDB" id="A0A846XGS2"/>
<protein>
    <submittedName>
        <fullName evidence="2">Type I-E CRISPR-associated endoribonuclease Cas2</fullName>
    </submittedName>
</protein>
<reference evidence="2 3" key="1">
    <citation type="submission" date="2020-04" db="EMBL/GenBank/DDBJ databases">
        <title>MicrobeNet Type strains.</title>
        <authorList>
            <person name="Nicholson A.C."/>
        </authorList>
    </citation>
    <scope>NUCLEOTIDE SEQUENCE [LARGE SCALE GENOMIC DNA]</scope>
    <source>
        <strain evidence="2 3">DSM 45078</strain>
    </source>
</reference>
<feature type="compositionally biased region" description="Low complexity" evidence="1">
    <location>
        <begin position="90"/>
        <end position="104"/>
    </location>
</feature>
<feature type="region of interest" description="Disordered" evidence="1">
    <location>
        <begin position="85"/>
        <end position="123"/>
    </location>
</feature>
<evidence type="ECO:0000313" key="3">
    <source>
        <dbReference type="Proteomes" id="UP000565715"/>
    </source>
</evidence>
<name>A0A846XGS2_9NOCA</name>
<evidence type="ECO:0000256" key="1">
    <source>
        <dbReference type="SAM" id="MobiDB-lite"/>
    </source>
</evidence>
<dbReference type="EMBL" id="JAAXOO010000003">
    <property type="protein sequence ID" value="NKY33866.1"/>
    <property type="molecule type" value="Genomic_DNA"/>
</dbReference>
<organism evidence="2 3">
    <name type="scientific">Nocardia speluncae</name>
    <dbReference type="NCBI Taxonomy" id="419477"/>
    <lineage>
        <taxon>Bacteria</taxon>
        <taxon>Bacillati</taxon>
        <taxon>Actinomycetota</taxon>
        <taxon>Actinomycetes</taxon>
        <taxon>Mycobacteriales</taxon>
        <taxon>Nocardiaceae</taxon>
        <taxon>Nocardia</taxon>
    </lineage>
</organism>
<dbReference type="RefSeq" id="WP_084471694.1">
    <property type="nucleotide sequence ID" value="NZ_JAAXOO010000003.1"/>
</dbReference>
<dbReference type="Proteomes" id="UP000565715">
    <property type="component" value="Unassembled WGS sequence"/>
</dbReference>
<sequence length="123" mass="13889">MTVIVLIAVAPGLRGHLTRWMIEVNAGVFVGKPSRRVRERLWELLADRVRDGQAVMIEPANNEQGWAVRTAGRDRWRPVDFDGLLLSARPRTPTSPTQTDTPQDSPRPRSRGNSTEQSFDRSE</sequence>
<comment type="caution">
    <text evidence="2">The sequence shown here is derived from an EMBL/GenBank/DDBJ whole genome shotgun (WGS) entry which is preliminary data.</text>
</comment>
<evidence type="ECO:0000313" key="2">
    <source>
        <dbReference type="EMBL" id="NKY33866.1"/>
    </source>
</evidence>
<gene>
    <name evidence="2" type="primary">cas2e</name>
    <name evidence="2" type="ORF">HGA13_12360</name>
</gene>
<accession>A0A846XGS2</accession>
<dbReference type="CDD" id="cd09755">
    <property type="entry name" value="Cas2_I-E"/>
    <property type="match status" value="1"/>
</dbReference>
<dbReference type="InterPro" id="IPR010152">
    <property type="entry name" value="CRISPR-assoc_prot_Cas2_sub"/>
</dbReference>
<dbReference type="Gene3D" id="3.30.70.240">
    <property type="match status" value="1"/>
</dbReference>
<dbReference type="NCBIfam" id="TIGR01873">
    <property type="entry name" value="cas_CT1978"/>
    <property type="match status" value="1"/>
</dbReference>
<keyword evidence="3" id="KW-1185">Reference proteome</keyword>
<dbReference type="Pfam" id="PF09707">
    <property type="entry name" value="Cas_Cas2CT1978"/>
    <property type="match status" value="1"/>
</dbReference>
<proteinExistence type="predicted"/>